<dbReference type="Gene3D" id="3.30.1700.10">
    <property type="entry name" value="lpxc deacetylase, domain 2"/>
    <property type="match status" value="1"/>
</dbReference>
<dbReference type="SUPFAM" id="SSF54211">
    <property type="entry name" value="Ribosomal protein S5 domain 2-like"/>
    <property type="match status" value="2"/>
</dbReference>
<dbReference type="GO" id="GO:0009245">
    <property type="term" value="P:lipid A biosynthetic process"/>
    <property type="evidence" value="ECO:0007669"/>
    <property type="project" value="UniProtKB-UniRule"/>
</dbReference>
<feature type="binding site" evidence="12">
    <location>
        <position position="83"/>
    </location>
    <ligand>
        <name>Zn(2+)</name>
        <dbReference type="ChEBI" id="CHEBI:29105"/>
    </ligand>
</feature>
<dbReference type="OrthoDB" id="9802746at2"/>
<name>A0A0K8MD38_9PROT</name>
<dbReference type="InterPro" id="IPR004463">
    <property type="entry name" value="UDP-acyl_GlcNac_deAcase"/>
</dbReference>
<proteinExistence type="inferred from homology"/>
<dbReference type="PANTHER" id="PTHR33694:SF1">
    <property type="entry name" value="UDP-3-O-ACYL-N-ACETYLGLUCOSAMINE DEACETYLASE 1, MITOCHONDRIAL-RELATED"/>
    <property type="match status" value="1"/>
</dbReference>
<dbReference type="HAMAP" id="MF_00388">
    <property type="entry name" value="LpxC"/>
    <property type="match status" value="1"/>
</dbReference>
<gene>
    <name evidence="12 13" type="primary">lpxC</name>
    <name evidence="13" type="ORF">Cva_00449</name>
</gene>
<dbReference type="Pfam" id="PF03331">
    <property type="entry name" value="LpxC"/>
    <property type="match status" value="1"/>
</dbReference>
<evidence type="ECO:0000256" key="2">
    <source>
        <dbReference type="ARBA" id="ARBA00002923"/>
    </source>
</evidence>
<feature type="binding site" evidence="12">
    <location>
        <position position="242"/>
    </location>
    <ligand>
        <name>Zn(2+)</name>
        <dbReference type="ChEBI" id="CHEBI:29105"/>
    </ligand>
</feature>
<dbReference type="GO" id="GO:0016020">
    <property type="term" value="C:membrane"/>
    <property type="evidence" value="ECO:0007669"/>
    <property type="project" value="GOC"/>
</dbReference>
<dbReference type="Proteomes" id="UP000036771">
    <property type="component" value="Unassembled WGS sequence"/>
</dbReference>
<comment type="similarity">
    <text evidence="12">Belongs to the LpxC family.</text>
</comment>
<evidence type="ECO:0000256" key="8">
    <source>
        <dbReference type="ARBA" id="ARBA00022801"/>
    </source>
</evidence>
<dbReference type="EC" id="3.5.1.108" evidence="4 12"/>
<evidence type="ECO:0000313" key="13">
    <source>
        <dbReference type="EMBL" id="GAO97809.1"/>
    </source>
</evidence>
<evidence type="ECO:0000256" key="10">
    <source>
        <dbReference type="ARBA" id="ARBA00023098"/>
    </source>
</evidence>
<feature type="binding site" evidence="12">
    <location>
        <position position="246"/>
    </location>
    <ligand>
        <name>Zn(2+)</name>
        <dbReference type="ChEBI" id="CHEBI:29105"/>
    </ligand>
</feature>
<keyword evidence="8 12" id="KW-0378">Hydrolase</keyword>
<evidence type="ECO:0000256" key="4">
    <source>
        <dbReference type="ARBA" id="ARBA00012745"/>
    </source>
</evidence>
<evidence type="ECO:0000256" key="5">
    <source>
        <dbReference type="ARBA" id="ARBA00022516"/>
    </source>
</evidence>
<evidence type="ECO:0000313" key="14">
    <source>
        <dbReference type="Proteomes" id="UP000036771"/>
    </source>
</evidence>
<evidence type="ECO:0000256" key="9">
    <source>
        <dbReference type="ARBA" id="ARBA00022833"/>
    </source>
</evidence>
<evidence type="ECO:0000256" key="1">
    <source>
        <dbReference type="ARBA" id="ARBA00001947"/>
    </source>
</evidence>
<dbReference type="InterPro" id="IPR015870">
    <property type="entry name" value="UDP-acyl_N-AcGlcN_deAcase_N"/>
</dbReference>
<evidence type="ECO:0000256" key="11">
    <source>
        <dbReference type="ARBA" id="ARBA00024535"/>
    </source>
</evidence>
<dbReference type="AlphaFoldDB" id="A0A0K8MD38"/>
<feature type="active site" description="Proton donor" evidence="12">
    <location>
        <position position="269"/>
    </location>
</feature>
<dbReference type="NCBIfam" id="TIGR00325">
    <property type="entry name" value="lpxC"/>
    <property type="match status" value="1"/>
</dbReference>
<accession>A0A0K8MD38</accession>
<dbReference type="GO" id="GO:0103117">
    <property type="term" value="F:UDP-3-O-acyl-N-acetylglucosamine deacetylase activity"/>
    <property type="evidence" value="ECO:0007669"/>
    <property type="project" value="UniProtKB-UniRule"/>
</dbReference>
<evidence type="ECO:0000256" key="12">
    <source>
        <dbReference type="HAMAP-Rule" id="MF_00388"/>
    </source>
</evidence>
<reference evidence="13 14" key="1">
    <citation type="submission" date="2015-03" db="EMBL/GenBank/DDBJ databases">
        <title>Caedibacter varicaedens, whole genome shotgun sequence.</title>
        <authorList>
            <person name="Suzuki H."/>
            <person name="Dapper A.L."/>
            <person name="Gibson A.K."/>
            <person name="Jackson C."/>
            <person name="Lee H."/>
            <person name="Pejaver V.R."/>
            <person name="Doak T."/>
            <person name="Lynch M."/>
        </authorList>
    </citation>
    <scope>NUCLEOTIDE SEQUENCE [LARGE SCALE GENOMIC DNA]</scope>
</reference>
<comment type="pathway">
    <text evidence="3 12">Glycolipid biosynthesis; lipid IV(A) biosynthesis; lipid IV(A) from (3R)-3-hydroxytetradecanoyl-[acyl-carrier-protein] and UDP-N-acetyl-alpha-D-glucosamine: step 2/6.</text>
</comment>
<organism evidence="13 14">
    <name type="scientific">Caedimonas varicaedens</name>
    <dbReference type="NCBI Taxonomy" id="1629334"/>
    <lineage>
        <taxon>Bacteria</taxon>
        <taxon>Pseudomonadati</taxon>
        <taxon>Pseudomonadota</taxon>
        <taxon>Alphaproteobacteria</taxon>
        <taxon>Holosporales</taxon>
        <taxon>Caedimonadaceae</taxon>
        <taxon>Caedimonas</taxon>
    </lineage>
</organism>
<dbReference type="STRING" id="1629334.Cva_00449"/>
<dbReference type="EMBL" id="BBVC01000019">
    <property type="protein sequence ID" value="GAO97809.1"/>
    <property type="molecule type" value="Genomic_DNA"/>
</dbReference>
<comment type="cofactor">
    <cofactor evidence="1 12">
        <name>Zn(2+)</name>
        <dbReference type="ChEBI" id="CHEBI:29105"/>
    </cofactor>
</comment>
<keyword evidence="7 12" id="KW-0479">Metal-binding</keyword>
<comment type="function">
    <text evidence="2 12">Catalyzes the hydrolysis of UDP-3-O-myristoyl-N-acetylglucosamine to form UDP-3-O-myristoylglucosamine and acetate, the committed step in lipid A biosynthesis.</text>
</comment>
<comment type="caution">
    <text evidence="13">The sequence shown here is derived from an EMBL/GenBank/DDBJ whole genome shotgun (WGS) entry which is preliminary data.</text>
</comment>
<dbReference type="UniPathway" id="UPA00359">
    <property type="reaction ID" value="UER00478"/>
</dbReference>
<keyword evidence="9 12" id="KW-0862">Zinc</keyword>
<dbReference type="InterPro" id="IPR020568">
    <property type="entry name" value="Ribosomal_Su5_D2-typ_SF"/>
</dbReference>
<dbReference type="Gene3D" id="3.30.230.20">
    <property type="entry name" value="lpxc deacetylase, domain 1"/>
    <property type="match status" value="1"/>
</dbReference>
<evidence type="ECO:0000256" key="3">
    <source>
        <dbReference type="ARBA" id="ARBA00005002"/>
    </source>
</evidence>
<keyword evidence="10 12" id="KW-0443">Lipid metabolism</keyword>
<dbReference type="GO" id="GO:0046872">
    <property type="term" value="F:metal ion binding"/>
    <property type="evidence" value="ECO:0007669"/>
    <property type="project" value="UniProtKB-KW"/>
</dbReference>
<evidence type="ECO:0000256" key="7">
    <source>
        <dbReference type="ARBA" id="ARBA00022723"/>
    </source>
</evidence>
<evidence type="ECO:0000256" key="6">
    <source>
        <dbReference type="ARBA" id="ARBA00022556"/>
    </source>
</evidence>
<dbReference type="InterPro" id="IPR011334">
    <property type="entry name" value="UDP-acyl_GlcNac_deAcase_C"/>
</dbReference>
<keyword evidence="5 12" id="KW-0444">Lipid biosynthesis</keyword>
<keyword evidence="6 12" id="KW-0441">Lipid A biosynthesis</keyword>
<comment type="catalytic activity">
    <reaction evidence="11 12">
        <text>a UDP-3-O-[(3R)-3-hydroxyacyl]-N-acetyl-alpha-D-glucosamine + H2O = a UDP-3-O-[(3R)-3-hydroxyacyl]-alpha-D-glucosamine + acetate</text>
        <dbReference type="Rhea" id="RHEA:67816"/>
        <dbReference type="ChEBI" id="CHEBI:15377"/>
        <dbReference type="ChEBI" id="CHEBI:30089"/>
        <dbReference type="ChEBI" id="CHEBI:137740"/>
        <dbReference type="ChEBI" id="CHEBI:173225"/>
        <dbReference type="EC" id="3.5.1.108"/>
    </reaction>
</comment>
<protein>
    <recommendedName>
        <fullName evidence="4 12">UDP-3-O-acyl-N-acetylglucosamine deacetylase</fullName>
        <shortName evidence="12">UDP-3-O-acyl-GlcNAc deacetylase</shortName>
        <ecNumber evidence="4 12">3.5.1.108</ecNumber>
    </recommendedName>
    <alternativeName>
        <fullName evidence="12">UDP-3-O-[R-3-hydroxymyristoyl]-N-acetylglucosamine deacetylase</fullName>
    </alternativeName>
</protein>
<keyword evidence="14" id="KW-1185">Reference proteome</keyword>
<sequence length="293" mass="32077">MNHSSPFQQTFRQPFQCRGVGLHSGQSSEMTLEPAPQGHGIVFERSDLEGKPKIHARFSSVVNTFMCTQLGNNQGATVATIEHLMAALAVCGVDNALVRLQGPEIPFMDGSSLPFIHMIEAAGLVEQSAPRPFLRVLKDIRLEGTEGRFVQLSPAEAFSAHVSFDFGGRQGMGKYIGYFSGGLDAFKKDIASARSFGFYEDAQKLYDKGLSLGASLENTVVIDNGKVMNPDGLRFDDEYVRHKILDAVGDLYLAGAPLQAAYTAHNPGHEWHHKLLQALFSDPSAWTYEEKNG</sequence>
<dbReference type="PANTHER" id="PTHR33694">
    <property type="entry name" value="UDP-3-O-ACYL-N-ACETYLGLUCOSAMINE DEACETYLASE 1, MITOCHONDRIAL-RELATED"/>
    <property type="match status" value="1"/>
</dbReference>